<accession>I4A6A1</accession>
<evidence type="ECO:0000313" key="2">
    <source>
        <dbReference type="EMBL" id="AFL99485.1"/>
    </source>
</evidence>
<evidence type="ECO:0000313" key="3">
    <source>
        <dbReference type="Proteomes" id="UP000006053"/>
    </source>
</evidence>
<dbReference type="EMBL" id="CP003348">
    <property type="protein sequence ID" value="AFL99485.1"/>
    <property type="molecule type" value="Genomic_DNA"/>
</dbReference>
<protein>
    <submittedName>
        <fullName evidence="2">Uncharacterized protein</fullName>
    </submittedName>
</protein>
<dbReference type="AlphaFoldDB" id="I4A6A1"/>
<dbReference type="eggNOG" id="ENOG502ZN9A">
    <property type="taxonomic scope" value="Bacteria"/>
</dbReference>
<keyword evidence="3" id="KW-1185">Reference proteome</keyword>
<dbReference type="RefSeq" id="WP_014792977.1">
    <property type="nucleotide sequence ID" value="NC_018017.1"/>
</dbReference>
<proteinExistence type="predicted"/>
<evidence type="ECO:0000256" key="1">
    <source>
        <dbReference type="SAM" id="Coils"/>
    </source>
</evidence>
<dbReference type="STRING" id="756499.Desde_1053"/>
<name>I4A6A1_DESDJ</name>
<dbReference type="KEGG" id="ddh:Desde_1053"/>
<keyword evidence="1" id="KW-0175">Coiled coil</keyword>
<organism evidence="2 3">
    <name type="scientific">Desulfitobacterium dehalogenans (strain ATCC 51507 / DSM 9161 / JW/IU-DC1)</name>
    <dbReference type="NCBI Taxonomy" id="756499"/>
    <lineage>
        <taxon>Bacteria</taxon>
        <taxon>Bacillati</taxon>
        <taxon>Bacillota</taxon>
        <taxon>Clostridia</taxon>
        <taxon>Eubacteriales</taxon>
        <taxon>Desulfitobacteriaceae</taxon>
        <taxon>Desulfitobacterium</taxon>
    </lineage>
</organism>
<sequence length="173" mass="19993">MDLRSFAYDLNKNMRNTMVEQQNRTLEVLCDALDYSQKKVDEQLDVTGFKTNIMALPEKIRVQQEKVKEASDAFEVVKSNLVNAESMLMSIITAEVNGAGKSLYSNDKARQAELEIRKKMDFEYQQAWEPYKAALDELDNARFKLEQYQNEFKAYQVVGNMLAARLSLMKLEV</sequence>
<dbReference type="HOGENOM" id="CLU_1545142_0_0_9"/>
<dbReference type="Proteomes" id="UP000006053">
    <property type="component" value="Chromosome"/>
</dbReference>
<gene>
    <name evidence="2" type="ordered locus">Desde_1053</name>
</gene>
<reference evidence="2 3" key="2">
    <citation type="journal article" date="2015" name="J. Bacteriol.">
        <title>Genomic, proteomic, and biochemical analysis of the organohalide respiratory pathway in Desulfitobacterium dehalogenans.</title>
        <authorList>
            <person name="Kruse T."/>
            <person name="van de Pas B.A."/>
            <person name="Atteia A."/>
            <person name="Krab K."/>
            <person name="Hagen W.R."/>
            <person name="Goodwin L."/>
            <person name="Chain P."/>
            <person name="Boeren S."/>
            <person name="Maphosa F."/>
            <person name="Schraa G."/>
            <person name="de Vos W.M."/>
            <person name="van der Oost J."/>
            <person name="Smidt H."/>
            <person name="Stams A.J."/>
        </authorList>
    </citation>
    <scope>NUCLEOTIDE SEQUENCE [LARGE SCALE GENOMIC DNA]</scope>
    <source>
        <strain evidence="3">ATCC 51507 / DSM 9161 / JW/IU-DC1</strain>
    </source>
</reference>
<feature type="coiled-coil region" evidence="1">
    <location>
        <begin position="131"/>
        <end position="158"/>
    </location>
</feature>
<reference evidence="3" key="1">
    <citation type="submission" date="2012-06" db="EMBL/GenBank/DDBJ databases">
        <title>Complete sequence of Desulfitobacterium dehalogenans ATCC 51507.</title>
        <authorList>
            <person name="Lucas S."/>
            <person name="Han J."/>
            <person name="Lapidus A."/>
            <person name="Cheng J.-F."/>
            <person name="Goodwin L."/>
            <person name="Pitluck S."/>
            <person name="Peters L."/>
            <person name="Ovchinnikova G."/>
            <person name="Teshima H."/>
            <person name="Detter J.C."/>
            <person name="Han C."/>
            <person name="Tapia R."/>
            <person name="Land M."/>
            <person name="Hauser L."/>
            <person name="Kyrpides N."/>
            <person name="Ivanova N."/>
            <person name="Pagani I."/>
            <person name="Kruse T."/>
            <person name="de Vos W.M."/>
            <person name="Smidt H."/>
            <person name="Woyke T."/>
        </authorList>
    </citation>
    <scope>NUCLEOTIDE SEQUENCE [LARGE SCALE GENOMIC DNA]</scope>
    <source>
        <strain evidence="3">ATCC 51507 / DSM 9161 / JW/IU-DC1</strain>
    </source>
</reference>